<dbReference type="InterPro" id="IPR027805">
    <property type="entry name" value="Transposase_HTH_dom"/>
</dbReference>
<dbReference type="GO" id="GO:0008270">
    <property type="term" value="F:zinc ion binding"/>
    <property type="evidence" value="ECO:0007669"/>
    <property type="project" value="UniProtKB-KW"/>
</dbReference>
<keyword evidence="4" id="KW-0862">Zinc</keyword>
<keyword evidence="5 6" id="KW-0238">DNA-binding</keyword>
<organism evidence="8 9">
    <name type="scientific">Diaphorina citri</name>
    <name type="common">Asian citrus psyllid</name>
    <dbReference type="NCBI Taxonomy" id="121845"/>
    <lineage>
        <taxon>Eukaryota</taxon>
        <taxon>Metazoa</taxon>
        <taxon>Ecdysozoa</taxon>
        <taxon>Arthropoda</taxon>
        <taxon>Hexapoda</taxon>
        <taxon>Insecta</taxon>
        <taxon>Pterygota</taxon>
        <taxon>Neoptera</taxon>
        <taxon>Paraneoptera</taxon>
        <taxon>Hemiptera</taxon>
        <taxon>Sternorrhyncha</taxon>
        <taxon>Psylloidea</taxon>
        <taxon>Psyllidae</taxon>
        <taxon>Diaphorininae</taxon>
        <taxon>Diaphorina</taxon>
    </lineage>
</organism>
<dbReference type="Pfam" id="PF13359">
    <property type="entry name" value="DDE_Tnp_4"/>
    <property type="match status" value="1"/>
</dbReference>
<dbReference type="Pfam" id="PF13613">
    <property type="entry name" value="HTH_Tnp_4"/>
    <property type="match status" value="1"/>
</dbReference>
<dbReference type="Gene3D" id="6.20.210.20">
    <property type="entry name" value="THAP domain"/>
    <property type="match status" value="1"/>
</dbReference>
<evidence type="ECO:0000256" key="1">
    <source>
        <dbReference type="ARBA" id="ARBA00001968"/>
    </source>
</evidence>
<name>A0A3Q0IRQ1_DIACI</name>
<keyword evidence="8" id="KW-1185">Reference proteome</keyword>
<sequence length="552" mass="62376">MSGSYKYCVVPECTSTTVATPDKLFIHVPKDVKQRKLWLTAMRRADPLSNRTSAFVCEDHFNLEQDMENYVRFQIMKKGPIRLHPGVIPQKFICQQSRTTAHIKPPRQSSLKRKHQAMVQDLLSQPQPCTSSTPDFDEEQLPESDFIDEVQVVEDPILSSDEEYASMMEVEEVVATAEKSTDTRHLLKFRSKEVQFKPLTKDRGSSPIIMGVHQGTSPIKLAKLLVTDVYSESEEESTETCEVTTNTVSSDYTTSGATTTTNEVETKKPDGIKERIMEYPLFYIGIPNDVLFLLDILVKSTNQTERDVLLCLKKLRLNEPYIILGQDFKITPQHAGAIFHKVLPSLAKALEKFIIWPTNMEILHNLPIAFRYRYSKVVSIIDCFEVEIEKPTNSLHQALTWSEYKKCNTIKYLIACTPDGLCSFVSSGFGGRTTDSVIVKESGFLNKIKPGMHIMADRGFKNVEKDIAEKGGCIVRPPSTSQESGPMNKKNARRTKQIAALRIHIERVIGRLRHFNFLAPHCCLDNKLIPYLDCAVIVACSLINVQSPLIQS</sequence>
<evidence type="ECO:0000256" key="2">
    <source>
        <dbReference type="ARBA" id="ARBA00022723"/>
    </source>
</evidence>
<dbReference type="PANTHER" id="PTHR23080">
    <property type="entry name" value="THAP DOMAIN PROTEIN"/>
    <property type="match status" value="1"/>
</dbReference>
<evidence type="ECO:0000256" key="3">
    <source>
        <dbReference type="ARBA" id="ARBA00022771"/>
    </source>
</evidence>
<dbReference type="InterPro" id="IPR027806">
    <property type="entry name" value="HARBI1_dom"/>
</dbReference>
<evidence type="ECO:0000256" key="5">
    <source>
        <dbReference type="ARBA" id="ARBA00023125"/>
    </source>
</evidence>
<gene>
    <name evidence="9" type="primary">LOC113466266</name>
</gene>
<evidence type="ECO:0000256" key="4">
    <source>
        <dbReference type="ARBA" id="ARBA00022833"/>
    </source>
</evidence>
<dbReference type="PaxDb" id="121845-A0A3Q0IRQ1"/>
<dbReference type="Proteomes" id="UP000079169">
    <property type="component" value="Unplaced"/>
</dbReference>
<keyword evidence="2" id="KW-0479">Metal-binding</keyword>
<dbReference type="GO" id="GO:0003677">
    <property type="term" value="F:DNA binding"/>
    <property type="evidence" value="ECO:0007669"/>
    <property type="project" value="UniProtKB-UniRule"/>
</dbReference>
<reference evidence="9" key="1">
    <citation type="submission" date="2025-08" db="UniProtKB">
        <authorList>
            <consortium name="RefSeq"/>
        </authorList>
    </citation>
    <scope>IDENTIFICATION</scope>
</reference>
<dbReference type="AlphaFoldDB" id="A0A3Q0IRQ1"/>
<keyword evidence="3 6" id="KW-0863">Zinc-finger</keyword>
<dbReference type="SUPFAM" id="SSF57716">
    <property type="entry name" value="Glucocorticoid receptor-like (DNA-binding domain)"/>
    <property type="match status" value="1"/>
</dbReference>
<evidence type="ECO:0000313" key="8">
    <source>
        <dbReference type="Proteomes" id="UP000079169"/>
    </source>
</evidence>
<dbReference type="GeneID" id="113466266"/>
<feature type="domain" description="THAP-type" evidence="7">
    <location>
        <begin position="1"/>
        <end position="92"/>
    </location>
</feature>
<evidence type="ECO:0000313" key="9">
    <source>
        <dbReference type="RefSeq" id="XP_026677303.1"/>
    </source>
</evidence>
<dbReference type="KEGG" id="dci:113466266"/>
<accession>A0A3Q0IRQ1</accession>
<dbReference type="PROSITE" id="PS50950">
    <property type="entry name" value="ZF_THAP"/>
    <property type="match status" value="1"/>
</dbReference>
<dbReference type="InterPro" id="IPR006612">
    <property type="entry name" value="THAP_Znf"/>
</dbReference>
<dbReference type="Pfam" id="PF05485">
    <property type="entry name" value="THAP"/>
    <property type="match status" value="1"/>
</dbReference>
<dbReference type="RefSeq" id="XP_026677303.1">
    <property type="nucleotide sequence ID" value="XM_026821502.1"/>
</dbReference>
<evidence type="ECO:0000259" key="7">
    <source>
        <dbReference type="PROSITE" id="PS50950"/>
    </source>
</evidence>
<protein>
    <submittedName>
        <fullName evidence="9">Uncharacterized protein LOC113466266</fullName>
    </submittedName>
</protein>
<proteinExistence type="predicted"/>
<dbReference type="SMART" id="SM00980">
    <property type="entry name" value="THAP"/>
    <property type="match status" value="1"/>
</dbReference>
<evidence type="ECO:0000256" key="6">
    <source>
        <dbReference type="PROSITE-ProRule" id="PRU00309"/>
    </source>
</evidence>
<comment type="cofactor">
    <cofactor evidence="1">
        <name>a divalent metal cation</name>
        <dbReference type="ChEBI" id="CHEBI:60240"/>
    </cofactor>
</comment>
<dbReference type="InterPro" id="IPR038441">
    <property type="entry name" value="THAP_Znf_sf"/>
</dbReference>